<proteinExistence type="predicted"/>
<comment type="caution">
    <text evidence="2">The sequence shown here is derived from an EMBL/GenBank/DDBJ whole genome shotgun (WGS) entry which is preliminary data.</text>
</comment>
<feature type="transmembrane region" description="Helical" evidence="1">
    <location>
        <begin position="91"/>
        <end position="109"/>
    </location>
</feature>
<feature type="transmembrane region" description="Helical" evidence="1">
    <location>
        <begin position="114"/>
        <end position="132"/>
    </location>
</feature>
<gene>
    <name evidence="2" type="ORF">Q4521_02855</name>
</gene>
<feature type="transmembrane region" description="Helical" evidence="1">
    <location>
        <begin position="170"/>
        <end position="188"/>
    </location>
</feature>
<feature type="transmembrane region" description="Helical" evidence="1">
    <location>
        <begin position="138"/>
        <end position="158"/>
    </location>
</feature>
<accession>A0AAW7X3H3</accession>
<keyword evidence="1" id="KW-0472">Membrane</keyword>
<keyword evidence="1" id="KW-0812">Transmembrane</keyword>
<organism evidence="2 3">
    <name type="scientific">Saccharophagus degradans</name>
    <dbReference type="NCBI Taxonomy" id="86304"/>
    <lineage>
        <taxon>Bacteria</taxon>
        <taxon>Pseudomonadati</taxon>
        <taxon>Pseudomonadota</taxon>
        <taxon>Gammaproteobacteria</taxon>
        <taxon>Cellvibrionales</taxon>
        <taxon>Cellvibrionaceae</taxon>
        <taxon>Saccharophagus</taxon>
    </lineage>
</organism>
<evidence type="ECO:0000313" key="2">
    <source>
        <dbReference type="EMBL" id="MDO6421402.1"/>
    </source>
</evidence>
<evidence type="ECO:0000313" key="3">
    <source>
        <dbReference type="Proteomes" id="UP001169760"/>
    </source>
</evidence>
<sequence length="312" mass="33994">MLTTLFAQTVLLPALLVLVTAVTHHLFYAKGFQGAGALALASSGAAAVGNSTALAAKRGFPAAWFLLLLWLPAYFCITQRFVLLPSLSSDWLPLYILGVSVGACAINYFQASRWWLMAFTAVIAIAIAWPLVRYDFSWQSHLGLLSQVIFWLCVFAFFYSEYFLRTTKSATAILLLMVNGSLGLVVVLHSSLMLGLLVCAYACVFLLAACAQVLQLAKGEGQRFTKPWFGIHSLCFSANQQYVLWGFTGLLLGVAWFYVQIPLLLTLMLLGAIVVPIFYRGVGQVVVSALFAAAAVCYAVVEQVILAPAYAY</sequence>
<keyword evidence="1" id="KW-1133">Transmembrane helix</keyword>
<name>A0AAW7X3H3_9GAMM</name>
<protein>
    <submittedName>
        <fullName evidence="2">Uncharacterized protein</fullName>
    </submittedName>
</protein>
<feature type="transmembrane region" description="Helical" evidence="1">
    <location>
        <begin position="257"/>
        <end position="279"/>
    </location>
</feature>
<reference evidence="2" key="1">
    <citation type="submission" date="2023-07" db="EMBL/GenBank/DDBJ databases">
        <title>Genome content predicts the carbon catabolic preferences of heterotrophic bacteria.</title>
        <authorList>
            <person name="Gralka M."/>
        </authorList>
    </citation>
    <scope>NUCLEOTIDE SEQUENCE</scope>
    <source>
        <strain evidence="2">I3M17_2</strain>
    </source>
</reference>
<feature type="transmembrane region" description="Helical" evidence="1">
    <location>
        <begin position="286"/>
        <end position="311"/>
    </location>
</feature>
<dbReference type="Proteomes" id="UP001169760">
    <property type="component" value="Unassembled WGS sequence"/>
</dbReference>
<evidence type="ECO:0000256" key="1">
    <source>
        <dbReference type="SAM" id="Phobius"/>
    </source>
</evidence>
<feature type="transmembrane region" description="Helical" evidence="1">
    <location>
        <begin position="37"/>
        <end position="56"/>
    </location>
</feature>
<dbReference type="EMBL" id="JAUOPB010000002">
    <property type="protein sequence ID" value="MDO6421402.1"/>
    <property type="molecule type" value="Genomic_DNA"/>
</dbReference>
<feature type="transmembrane region" description="Helical" evidence="1">
    <location>
        <begin position="229"/>
        <end position="251"/>
    </location>
</feature>
<feature type="transmembrane region" description="Helical" evidence="1">
    <location>
        <begin position="63"/>
        <end position="85"/>
    </location>
</feature>
<dbReference type="RefSeq" id="WP_303490845.1">
    <property type="nucleotide sequence ID" value="NZ_JAUOPB010000002.1"/>
</dbReference>
<dbReference type="AlphaFoldDB" id="A0AAW7X3H3"/>
<feature type="transmembrane region" description="Helical" evidence="1">
    <location>
        <begin position="194"/>
        <end position="217"/>
    </location>
</feature>